<organism evidence="1 2">
    <name type="scientific">Novipirellula aureliae</name>
    <dbReference type="NCBI Taxonomy" id="2527966"/>
    <lineage>
        <taxon>Bacteria</taxon>
        <taxon>Pseudomonadati</taxon>
        <taxon>Planctomycetota</taxon>
        <taxon>Planctomycetia</taxon>
        <taxon>Pirellulales</taxon>
        <taxon>Pirellulaceae</taxon>
        <taxon>Novipirellula</taxon>
    </lineage>
</organism>
<evidence type="ECO:0000313" key="2">
    <source>
        <dbReference type="Proteomes" id="UP000315471"/>
    </source>
</evidence>
<reference evidence="1 2" key="1">
    <citation type="submission" date="2019-02" db="EMBL/GenBank/DDBJ databases">
        <title>Deep-cultivation of Planctomycetes and their phenomic and genomic characterization uncovers novel biology.</title>
        <authorList>
            <person name="Wiegand S."/>
            <person name="Jogler M."/>
            <person name="Boedeker C."/>
            <person name="Pinto D."/>
            <person name="Vollmers J."/>
            <person name="Rivas-Marin E."/>
            <person name="Kohn T."/>
            <person name="Peeters S.H."/>
            <person name="Heuer A."/>
            <person name="Rast P."/>
            <person name="Oberbeckmann S."/>
            <person name="Bunk B."/>
            <person name="Jeske O."/>
            <person name="Meyerdierks A."/>
            <person name="Storesund J.E."/>
            <person name="Kallscheuer N."/>
            <person name="Luecker S."/>
            <person name="Lage O.M."/>
            <person name="Pohl T."/>
            <person name="Merkel B.J."/>
            <person name="Hornburger P."/>
            <person name="Mueller R.-W."/>
            <person name="Bruemmer F."/>
            <person name="Labrenz M."/>
            <person name="Spormann A.M."/>
            <person name="Op Den Camp H."/>
            <person name="Overmann J."/>
            <person name="Amann R."/>
            <person name="Jetten M.S.M."/>
            <person name="Mascher T."/>
            <person name="Medema M.H."/>
            <person name="Devos D.P."/>
            <person name="Kaster A.-K."/>
            <person name="Ovreas L."/>
            <person name="Rohde M."/>
            <person name="Galperin M.Y."/>
            <person name="Jogler C."/>
        </authorList>
    </citation>
    <scope>NUCLEOTIDE SEQUENCE [LARGE SCALE GENOMIC DNA]</scope>
    <source>
        <strain evidence="1 2">Q31b</strain>
    </source>
</reference>
<keyword evidence="2" id="KW-1185">Reference proteome</keyword>
<evidence type="ECO:0000313" key="1">
    <source>
        <dbReference type="EMBL" id="TWU33670.1"/>
    </source>
</evidence>
<dbReference type="AlphaFoldDB" id="A0A5C6D9W7"/>
<comment type="caution">
    <text evidence="1">The sequence shown here is derived from an EMBL/GenBank/DDBJ whole genome shotgun (WGS) entry which is preliminary data.</text>
</comment>
<name>A0A5C6D9W7_9BACT</name>
<protein>
    <submittedName>
        <fullName evidence="1">Uncharacterized protein</fullName>
    </submittedName>
</protein>
<dbReference type="Proteomes" id="UP000315471">
    <property type="component" value="Unassembled WGS sequence"/>
</dbReference>
<proteinExistence type="predicted"/>
<accession>A0A5C6D9W7</accession>
<gene>
    <name evidence="1" type="ORF">Q31b_57270</name>
</gene>
<dbReference type="EMBL" id="SJPY01000013">
    <property type="protein sequence ID" value="TWU33670.1"/>
    <property type="molecule type" value="Genomic_DNA"/>
</dbReference>
<dbReference type="RefSeq" id="WP_231617887.1">
    <property type="nucleotide sequence ID" value="NZ_SJPY01000013.1"/>
</dbReference>
<sequence>MVRLARREVLDPQEVAIALLYNRTCGRCFLLGGMTKRLAKTSITGKFGSKST</sequence>